<evidence type="ECO:0000256" key="2">
    <source>
        <dbReference type="SAM" id="SignalP"/>
    </source>
</evidence>
<feature type="signal peptide" evidence="2">
    <location>
        <begin position="1"/>
        <end position="24"/>
    </location>
</feature>
<protein>
    <recommendedName>
        <fullName evidence="5">DUF3617 family protein</fullName>
    </recommendedName>
</protein>
<evidence type="ECO:0008006" key="5">
    <source>
        <dbReference type="Google" id="ProtNLM"/>
    </source>
</evidence>
<sequence length="281" mass="30803">MKIPSRLRLIAVAVLTAFVSSAHAQDSYVLAKKGETPKPGTKCELTKKMAMKNGVLKVKAGEQNMDGTCSISESESETIEYKAADKVKRTVTAGEKSQKMTMNGQEMPDEPRAHALLKVPVILTKEDGEWSAELEDGKEPTDEQQTELEKKEKDQDKSSDAEMYGTEARKVGETWTVDAADLPFAKQEEDTKGSLKITFKGVEDCGGKKCARLEGPMELTGKTDQGQKLSLKGDVVIFRSLEDHMDMKVDFTGKMEMSGDIPNGSMSMSGEMTMSEVTKVN</sequence>
<reference evidence="3" key="1">
    <citation type="submission" date="2021-04" db="EMBL/GenBank/DDBJ databases">
        <title>Luteolibacter sp. 32A isolated from the skin of an Anderson's salamander (Ambystoma andersonii).</title>
        <authorList>
            <person name="Spergser J."/>
            <person name="Busse H.-J."/>
        </authorList>
    </citation>
    <scope>NUCLEOTIDE SEQUENCE</scope>
    <source>
        <strain evidence="3">32A</strain>
    </source>
</reference>
<dbReference type="KEGG" id="lamb:KBB96_17610"/>
<evidence type="ECO:0000313" key="3">
    <source>
        <dbReference type="EMBL" id="QUE50663.1"/>
    </source>
</evidence>
<keyword evidence="4" id="KW-1185">Reference proteome</keyword>
<feature type="chain" id="PRO_5037563065" description="DUF3617 family protein" evidence="2">
    <location>
        <begin position="25"/>
        <end position="281"/>
    </location>
</feature>
<feature type="region of interest" description="Disordered" evidence="1">
    <location>
        <begin position="129"/>
        <end position="167"/>
    </location>
</feature>
<dbReference type="EMBL" id="CP073100">
    <property type="protein sequence ID" value="QUE50663.1"/>
    <property type="molecule type" value="Genomic_DNA"/>
</dbReference>
<proteinExistence type="predicted"/>
<organism evidence="3 4">
    <name type="scientific">Luteolibacter ambystomatis</name>
    <dbReference type="NCBI Taxonomy" id="2824561"/>
    <lineage>
        <taxon>Bacteria</taxon>
        <taxon>Pseudomonadati</taxon>
        <taxon>Verrucomicrobiota</taxon>
        <taxon>Verrucomicrobiia</taxon>
        <taxon>Verrucomicrobiales</taxon>
        <taxon>Verrucomicrobiaceae</taxon>
        <taxon>Luteolibacter</taxon>
    </lineage>
</organism>
<name>A0A975G8B8_9BACT</name>
<dbReference type="AlphaFoldDB" id="A0A975G8B8"/>
<keyword evidence="2" id="KW-0732">Signal</keyword>
<dbReference type="Proteomes" id="UP000676169">
    <property type="component" value="Chromosome"/>
</dbReference>
<evidence type="ECO:0000313" key="4">
    <source>
        <dbReference type="Proteomes" id="UP000676169"/>
    </source>
</evidence>
<dbReference type="RefSeq" id="WP_211630803.1">
    <property type="nucleotide sequence ID" value="NZ_CP073100.1"/>
</dbReference>
<gene>
    <name evidence="3" type="ORF">KBB96_17610</name>
</gene>
<evidence type="ECO:0000256" key="1">
    <source>
        <dbReference type="SAM" id="MobiDB-lite"/>
    </source>
</evidence>
<feature type="compositionally biased region" description="Basic and acidic residues" evidence="1">
    <location>
        <begin position="135"/>
        <end position="160"/>
    </location>
</feature>
<accession>A0A975G8B8</accession>